<organism evidence="3 4">
    <name type="scientific">Rubus argutus</name>
    <name type="common">Southern blackberry</name>
    <dbReference type="NCBI Taxonomy" id="59490"/>
    <lineage>
        <taxon>Eukaryota</taxon>
        <taxon>Viridiplantae</taxon>
        <taxon>Streptophyta</taxon>
        <taxon>Embryophyta</taxon>
        <taxon>Tracheophyta</taxon>
        <taxon>Spermatophyta</taxon>
        <taxon>Magnoliopsida</taxon>
        <taxon>eudicotyledons</taxon>
        <taxon>Gunneridae</taxon>
        <taxon>Pentapetalae</taxon>
        <taxon>rosids</taxon>
        <taxon>fabids</taxon>
        <taxon>Rosales</taxon>
        <taxon>Rosaceae</taxon>
        <taxon>Rosoideae</taxon>
        <taxon>Rosoideae incertae sedis</taxon>
        <taxon>Rubus</taxon>
    </lineage>
</organism>
<dbReference type="EMBL" id="JBEDUW010000001">
    <property type="protein sequence ID" value="KAK9950728.1"/>
    <property type="molecule type" value="Genomic_DNA"/>
</dbReference>
<evidence type="ECO:0000313" key="4">
    <source>
        <dbReference type="Proteomes" id="UP001457282"/>
    </source>
</evidence>
<dbReference type="Proteomes" id="UP001457282">
    <property type="component" value="Unassembled WGS sequence"/>
</dbReference>
<comment type="caution">
    <text evidence="3">The sequence shown here is derived from an EMBL/GenBank/DDBJ whole genome shotgun (WGS) entry which is preliminary data.</text>
</comment>
<evidence type="ECO:0000256" key="1">
    <source>
        <dbReference type="ARBA" id="ARBA00022737"/>
    </source>
</evidence>
<reference evidence="3 4" key="1">
    <citation type="journal article" date="2023" name="G3 (Bethesda)">
        <title>A chromosome-length genome assembly and annotation of blackberry (Rubus argutus, cv. 'Hillquist').</title>
        <authorList>
            <person name="Bruna T."/>
            <person name="Aryal R."/>
            <person name="Dudchenko O."/>
            <person name="Sargent D.J."/>
            <person name="Mead D."/>
            <person name="Buti M."/>
            <person name="Cavallini A."/>
            <person name="Hytonen T."/>
            <person name="Andres J."/>
            <person name="Pham M."/>
            <person name="Weisz D."/>
            <person name="Mascagni F."/>
            <person name="Usai G."/>
            <person name="Natali L."/>
            <person name="Bassil N."/>
            <person name="Fernandez G.E."/>
            <person name="Lomsadze A."/>
            <person name="Armour M."/>
            <person name="Olukolu B."/>
            <person name="Poorten T."/>
            <person name="Britton C."/>
            <person name="Davik J."/>
            <person name="Ashrafi H."/>
            <person name="Aiden E.L."/>
            <person name="Borodovsky M."/>
            <person name="Worthington M."/>
        </authorList>
    </citation>
    <scope>NUCLEOTIDE SEQUENCE [LARGE SCALE GENOMIC DNA]</scope>
    <source>
        <strain evidence="3">PI 553951</strain>
    </source>
</reference>
<protein>
    <recommendedName>
        <fullName evidence="5">PH domain-containing protein</fullName>
    </recommendedName>
</protein>
<accession>A0AAW1YQ98</accession>
<dbReference type="InterPro" id="IPR051210">
    <property type="entry name" value="Ub_ligase/GEF_domain"/>
</dbReference>
<proteinExistence type="predicted"/>
<dbReference type="AlphaFoldDB" id="A0AAW1YQ98"/>
<gene>
    <name evidence="3" type="ORF">M0R45_006200</name>
</gene>
<keyword evidence="1" id="KW-0677">Repeat</keyword>
<dbReference type="InterPro" id="IPR000408">
    <property type="entry name" value="Reg_chr_condens"/>
</dbReference>
<dbReference type="InterPro" id="IPR009091">
    <property type="entry name" value="RCC1/BLIP-II"/>
</dbReference>
<evidence type="ECO:0000256" key="2">
    <source>
        <dbReference type="PROSITE-ProRule" id="PRU00235"/>
    </source>
</evidence>
<dbReference type="PROSITE" id="PS50012">
    <property type="entry name" value="RCC1_3"/>
    <property type="match status" value="1"/>
</dbReference>
<dbReference type="PANTHER" id="PTHR22870:SF350">
    <property type="entry name" value="F12P19.9 PROTEIN"/>
    <property type="match status" value="1"/>
</dbReference>
<dbReference type="PANTHER" id="PTHR22870">
    <property type="entry name" value="REGULATOR OF CHROMOSOME CONDENSATION"/>
    <property type="match status" value="1"/>
</dbReference>
<name>A0AAW1YQ98_RUBAR</name>
<dbReference type="Gene3D" id="2.130.10.30">
    <property type="entry name" value="Regulator of chromosome condensation 1/beta-lactamase-inhibitor protein II"/>
    <property type="match status" value="1"/>
</dbReference>
<sequence>MWTKKEAKILCFQALADEKILIWYSGKEGREGVSVIFTCLCKGKRSLALICKDKVQSDYWILGLRAVISRCHSPLDCLRSCRRVQSCVNSPAGVFRKKQTLGLLDEATEYSQIGSLCGSPTLSETRFTDGLSHCFNRFCPLESVLSNMQNVMDMSVPNSPYFEPDHLKKRGMCWGADYEDNVSNRFVSYAFGTSRIEKDNLWKDVMIWGENIGGNVEGVVNRFAAIIKINADRPRFNAIGGNLYTWRDGANGMLGLADHERKLVPTCVAHLVDNNFVQVYSSRMMTVALANQSKVYTIGSGEHGQLGIPEAKDKSITLVQGKLKEFIKEIAAVPDGMLRPEVRLLRAEAISCEQKCGIGNQKIQDCQHKIEETWFVAREEAGRYKAAKQLDTMQEKVSDGRKEMNGVKLIPQLFPLYTNSSNFEGLQCAFVTLRLLPEVDNVSISPILFYDTP</sequence>
<keyword evidence="4" id="KW-1185">Reference proteome</keyword>
<evidence type="ECO:0008006" key="5">
    <source>
        <dbReference type="Google" id="ProtNLM"/>
    </source>
</evidence>
<dbReference type="SUPFAM" id="SSF50985">
    <property type="entry name" value="RCC1/BLIP-II"/>
    <property type="match status" value="1"/>
</dbReference>
<evidence type="ECO:0000313" key="3">
    <source>
        <dbReference type="EMBL" id="KAK9950728.1"/>
    </source>
</evidence>
<feature type="repeat" description="RCC1" evidence="2">
    <location>
        <begin position="241"/>
        <end position="292"/>
    </location>
</feature>
<dbReference type="Pfam" id="PF00415">
    <property type="entry name" value="RCC1"/>
    <property type="match status" value="1"/>
</dbReference>